<dbReference type="RefSeq" id="WP_184134614.1">
    <property type="nucleotide sequence ID" value="NZ_JACHKT010000017.1"/>
</dbReference>
<gene>
    <name evidence="1" type="ORF">HNP25_002577</name>
</gene>
<dbReference type="EMBL" id="JACHKT010000017">
    <property type="protein sequence ID" value="MBB6003918.1"/>
    <property type="molecule type" value="Genomic_DNA"/>
</dbReference>
<dbReference type="GO" id="GO:0003677">
    <property type="term" value="F:DNA binding"/>
    <property type="evidence" value="ECO:0007669"/>
    <property type="project" value="UniProtKB-KW"/>
</dbReference>
<comment type="caution">
    <text evidence="1">The sequence shown here is derived from an EMBL/GenBank/DDBJ whole genome shotgun (WGS) entry which is preliminary data.</text>
</comment>
<dbReference type="Proteomes" id="UP000524404">
    <property type="component" value="Unassembled WGS sequence"/>
</dbReference>
<keyword evidence="2" id="KW-1185">Reference proteome</keyword>
<reference evidence="1 2" key="1">
    <citation type="submission" date="2020-08" db="EMBL/GenBank/DDBJ databases">
        <title>Functional genomics of gut bacteria from endangered species of beetles.</title>
        <authorList>
            <person name="Carlos-Shanley C."/>
        </authorList>
    </citation>
    <scope>NUCLEOTIDE SEQUENCE [LARGE SCALE GENOMIC DNA]</scope>
    <source>
        <strain evidence="1 2">S00070</strain>
    </source>
</reference>
<proteinExistence type="predicted"/>
<protein>
    <submittedName>
        <fullName evidence="1">DNA-binding transcriptional LysR family regulator</fullName>
    </submittedName>
</protein>
<organism evidence="1 2">
    <name type="scientific">Arcicella rosea</name>
    <dbReference type="NCBI Taxonomy" id="502909"/>
    <lineage>
        <taxon>Bacteria</taxon>
        <taxon>Pseudomonadati</taxon>
        <taxon>Bacteroidota</taxon>
        <taxon>Cytophagia</taxon>
        <taxon>Cytophagales</taxon>
        <taxon>Flectobacillaceae</taxon>
        <taxon>Arcicella</taxon>
    </lineage>
</organism>
<dbReference type="AlphaFoldDB" id="A0A841ETC5"/>
<evidence type="ECO:0000313" key="1">
    <source>
        <dbReference type="EMBL" id="MBB6003918.1"/>
    </source>
</evidence>
<accession>A0A841ETC5</accession>
<name>A0A841ETC5_9BACT</name>
<evidence type="ECO:0000313" key="2">
    <source>
        <dbReference type="Proteomes" id="UP000524404"/>
    </source>
</evidence>
<sequence>MLGGLVSLGVGIAFIPSFYNASRVQGVVCKALVNADGSPFLEVAIAQAMCHKASKATPTVKALSALVKDL</sequence>
<keyword evidence="1" id="KW-0238">DNA-binding</keyword>